<dbReference type="InterPro" id="IPR012677">
    <property type="entry name" value="Nucleotide-bd_a/b_plait_sf"/>
</dbReference>
<feature type="domain" description="RRM" evidence="3">
    <location>
        <begin position="1"/>
        <end position="80"/>
    </location>
</feature>
<dbReference type="SUPFAM" id="SSF54928">
    <property type="entry name" value="RNA-binding domain, RBD"/>
    <property type="match status" value="1"/>
</dbReference>
<dbReference type="InterPro" id="IPR052462">
    <property type="entry name" value="SLIRP/GR-RBP-like"/>
</dbReference>
<dbReference type="InterPro" id="IPR035979">
    <property type="entry name" value="RBD_domain_sf"/>
</dbReference>
<protein>
    <submittedName>
        <fullName evidence="4">RNA-binding protein</fullName>
    </submittedName>
</protein>
<feature type="compositionally biased region" description="Gly residues" evidence="2">
    <location>
        <begin position="83"/>
        <end position="142"/>
    </location>
</feature>
<dbReference type="PANTHER" id="PTHR48027">
    <property type="entry name" value="HETEROGENEOUS NUCLEAR RIBONUCLEOPROTEIN 87F-RELATED"/>
    <property type="match status" value="1"/>
</dbReference>
<organism evidence="4 5">
    <name type="scientific">Flavihumibacter fluminis</name>
    <dbReference type="NCBI Taxonomy" id="2909236"/>
    <lineage>
        <taxon>Bacteria</taxon>
        <taxon>Pseudomonadati</taxon>
        <taxon>Bacteroidota</taxon>
        <taxon>Chitinophagia</taxon>
        <taxon>Chitinophagales</taxon>
        <taxon>Chitinophagaceae</taxon>
        <taxon>Flavihumibacter</taxon>
    </lineage>
</organism>
<dbReference type="PROSITE" id="PS50102">
    <property type="entry name" value="RRM"/>
    <property type="match status" value="1"/>
</dbReference>
<dbReference type="InterPro" id="IPR000504">
    <property type="entry name" value="RRM_dom"/>
</dbReference>
<gene>
    <name evidence="4" type="ORF">L0U88_05260</name>
</gene>
<evidence type="ECO:0000313" key="4">
    <source>
        <dbReference type="EMBL" id="MCF1714040.1"/>
    </source>
</evidence>
<dbReference type="CDD" id="cd21608">
    <property type="entry name" value="RRM2_NsCP33_like"/>
    <property type="match status" value="1"/>
</dbReference>
<dbReference type="EMBL" id="JAKEVY010000001">
    <property type="protein sequence ID" value="MCF1714040.1"/>
    <property type="molecule type" value="Genomic_DNA"/>
</dbReference>
<dbReference type="SMART" id="SM00360">
    <property type="entry name" value="RRM"/>
    <property type="match status" value="1"/>
</dbReference>
<dbReference type="RefSeq" id="WP_234864567.1">
    <property type="nucleotide sequence ID" value="NZ_JAKEVY010000001.1"/>
</dbReference>
<keyword evidence="1" id="KW-0694">RNA-binding</keyword>
<proteinExistence type="predicted"/>
<accession>A0ABS9BFF8</accession>
<dbReference type="Proteomes" id="UP001200145">
    <property type="component" value="Unassembled WGS sequence"/>
</dbReference>
<name>A0ABS9BFF8_9BACT</name>
<dbReference type="Pfam" id="PF00076">
    <property type="entry name" value="RRM_1"/>
    <property type="match status" value="1"/>
</dbReference>
<dbReference type="Gene3D" id="3.30.70.330">
    <property type="match status" value="1"/>
</dbReference>
<reference evidence="4 5" key="1">
    <citation type="submission" date="2022-01" db="EMBL/GenBank/DDBJ databases">
        <title>Flavihumibacter sp. nov., isolated from sediment of a river.</title>
        <authorList>
            <person name="Liu H."/>
        </authorList>
    </citation>
    <scope>NUCLEOTIDE SEQUENCE [LARGE SCALE GENOMIC DNA]</scope>
    <source>
        <strain evidence="4 5">RY-1</strain>
    </source>
</reference>
<evidence type="ECO:0000256" key="2">
    <source>
        <dbReference type="SAM" id="MobiDB-lite"/>
    </source>
</evidence>
<sequence length="142" mass="14117">MNIYVGNLSWDLTEQDLLEMFAPYGEVVSAKIVTDKFNNNRSKGFGFVEMSDAEAGNAAITALHGTEVMGRSIVVNESQPREGGSGGGGGFKKKSFGGGGGRGGYGGGGNRGGGGYGGGGNRGGGGYGGGSRGGYGGGGRDY</sequence>
<evidence type="ECO:0000256" key="1">
    <source>
        <dbReference type="ARBA" id="ARBA00022884"/>
    </source>
</evidence>
<comment type="caution">
    <text evidence="4">The sequence shown here is derived from an EMBL/GenBank/DDBJ whole genome shotgun (WGS) entry which is preliminary data.</text>
</comment>
<feature type="region of interest" description="Disordered" evidence="2">
    <location>
        <begin position="74"/>
        <end position="142"/>
    </location>
</feature>
<evidence type="ECO:0000259" key="3">
    <source>
        <dbReference type="PROSITE" id="PS50102"/>
    </source>
</evidence>
<dbReference type="InterPro" id="IPR048289">
    <property type="entry name" value="RRM2_NsCP33-like"/>
</dbReference>
<keyword evidence="5" id="KW-1185">Reference proteome</keyword>
<evidence type="ECO:0000313" key="5">
    <source>
        <dbReference type="Proteomes" id="UP001200145"/>
    </source>
</evidence>